<proteinExistence type="predicted"/>
<dbReference type="AlphaFoldDB" id="A0AAU9L1F8"/>
<accession>A0AAU9L1F8</accession>
<gene>
    <name evidence="1" type="ORF">PBS003_LOCUS3560</name>
</gene>
<reference evidence="1" key="1">
    <citation type="submission" date="2021-11" db="EMBL/GenBank/DDBJ databases">
        <authorList>
            <person name="Islam A."/>
            <person name="Islam S."/>
            <person name="Flora M.S."/>
            <person name="Rahman M."/>
            <person name="Ziaur R.M."/>
            <person name="Epstein J.H."/>
            <person name="Hassan M."/>
            <person name="Klassen M."/>
            <person name="Woodard K."/>
            <person name="Webb A."/>
            <person name="Webby R.J."/>
            <person name="El Zowalaty M.E."/>
        </authorList>
    </citation>
    <scope>NUCLEOTIDE SEQUENCE</scope>
    <source>
        <strain evidence="1">Pbs3</strain>
    </source>
</reference>
<comment type="caution">
    <text evidence="1">The sequence shown here is derived from an EMBL/GenBank/DDBJ whole genome shotgun (WGS) entry which is preliminary data.</text>
</comment>
<organism evidence="1 2">
    <name type="scientific">Peronospora belbahrii</name>
    <dbReference type="NCBI Taxonomy" id="622444"/>
    <lineage>
        <taxon>Eukaryota</taxon>
        <taxon>Sar</taxon>
        <taxon>Stramenopiles</taxon>
        <taxon>Oomycota</taxon>
        <taxon>Peronosporomycetes</taxon>
        <taxon>Peronosporales</taxon>
        <taxon>Peronosporaceae</taxon>
        <taxon>Peronospora</taxon>
    </lineage>
</organism>
<protein>
    <submittedName>
        <fullName evidence="1">Uncharacterized protein</fullName>
    </submittedName>
</protein>
<evidence type="ECO:0000313" key="2">
    <source>
        <dbReference type="Proteomes" id="UP001160483"/>
    </source>
</evidence>
<evidence type="ECO:0000313" key="1">
    <source>
        <dbReference type="EMBL" id="CAH0476792.1"/>
    </source>
</evidence>
<dbReference type="EMBL" id="CAKKTJ010000161">
    <property type="protein sequence ID" value="CAH0476792.1"/>
    <property type="molecule type" value="Genomic_DNA"/>
</dbReference>
<sequence length="144" mass="16241">MKSKSAENFKDKQYQARADLTTRDIEKLRTQDGIPSCGLANRQGTGLSVEVQRLQVTKRARFFQRGLSCQLKLAKAFMMQLFIEAQQIVVVDLWPVDLGACMNDDGIVDCRGQFLILISKKSCFFAVTTFACNRFQAEISFCAL</sequence>
<dbReference type="Proteomes" id="UP001160483">
    <property type="component" value="Unassembled WGS sequence"/>
</dbReference>
<name>A0AAU9L1F8_9STRA</name>